<dbReference type="SUPFAM" id="SSF50978">
    <property type="entry name" value="WD40 repeat-like"/>
    <property type="match status" value="1"/>
</dbReference>
<dbReference type="PANTHER" id="PTHR47232">
    <property type="entry name" value="TRANSDUCIN FAMILY PROTEIN / WD-40 REPEAT FAMILY PROTEIN"/>
    <property type="match status" value="1"/>
</dbReference>
<organism evidence="1 2">
    <name type="scientific">Hibiscus syriacus</name>
    <name type="common">Rose of Sharon</name>
    <dbReference type="NCBI Taxonomy" id="106335"/>
    <lineage>
        <taxon>Eukaryota</taxon>
        <taxon>Viridiplantae</taxon>
        <taxon>Streptophyta</taxon>
        <taxon>Embryophyta</taxon>
        <taxon>Tracheophyta</taxon>
        <taxon>Spermatophyta</taxon>
        <taxon>Magnoliopsida</taxon>
        <taxon>eudicotyledons</taxon>
        <taxon>Gunneridae</taxon>
        <taxon>Pentapetalae</taxon>
        <taxon>rosids</taxon>
        <taxon>malvids</taxon>
        <taxon>Malvales</taxon>
        <taxon>Malvaceae</taxon>
        <taxon>Malvoideae</taxon>
        <taxon>Hibiscus</taxon>
    </lineage>
</organism>
<dbReference type="Gene3D" id="2.130.10.10">
    <property type="entry name" value="YVTN repeat-like/Quinoprotein amine dehydrogenase"/>
    <property type="match status" value="1"/>
</dbReference>
<sequence>MPWEETCFGTGGSDHAVVLWSERDENVWKPKALHRNLHSSAVMGVAGMQQKYIGLSAGADKRIIGFDVVTRSADFKHQMESKCMSVLPNPSDFSLFMVQTGYVEYGDNFGLFEVLPILAILMLFRFSIFVKNLYPEPVVHERQIRLYDVRSMSSESIRAHQKRVFKAVWHNSLPLLISISSDLQIGLHKE</sequence>
<protein>
    <submittedName>
        <fullName evidence="1">Detected protein of confused Function</fullName>
    </submittedName>
</protein>
<keyword evidence="2" id="KW-1185">Reference proteome</keyword>
<accession>A0A6A2XYJ4</accession>
<comment type="caution">
    <text evidence="1">The sequence shown here is derived from an EMBL/GenBank/DDBJ whole genome shotgun (WGS) entry which is preliminary data.</text>
</comment>
<dbReference type="InterPro" id="IPR036322">
    <property type="entry name" value="WD40_repeat_dom_sf"/>
</dbReference>
<dbReference type="Proteomes" id="UP000436088">
    <property type="component" value="Unassembled WGS sequence"/>
</dbReference>
<proteinExistence type="predicted"/>
<gene>
    <name evidence="1" type="ORF">F3Y22_tig00111847pilonHSYRG00037</name>
</gene>
<evidence type="ECO:0000313" key="1">
    <source>
        <dbReference type="EMBL" id="KAE8672275.1"/>
    </source>
</evidence>
<dbReference type="InterPro" id="IPR015943">
    <property type="entry name" value="WD40/YVTN_repeat-like_dom_sf"/>
</dbReference>
<dbReference type="AlphaFoldDB" id="A0A6A2XYJ4"/>
<reference evidence="1" key="1">
    <citation type="submission" date="2019-09" db="EMBL/GenBank/DDBJ databases">
        <title>Draft genome information of white flower Hibiscus syriacus.</title>
        <authorList>
            <person name="Kim Y.-M."/>
        </authorList>
    </citation>
    <scope>NUCLEOTIDE SEQUENCE [LARGE SCALE GENOMIC DNA]</scope>
    <source>
        <strain evidence="1">YM2019G1</strain>
    </source>
</reference>
<dbReference type="PANTHER" id="PTHR47232:SF1">
    <property type="entry name" value="TRANSDUCIN FAMILY PROTEIN _ WD-40 REPEAT FAMILY PROTEIN"/>
    <property type="match status" value="1"/>
</dbReference>
<dbReference type="EMBL" id="VEPZ02001449">
    <property type="protein sequence ID" value="KAE8672275.1"/>
    <property type="molecule type" value="Genomic_DNA"/>
</dbReference>
<name>A0A6A2XYJ4_HIBSY</name>
<evidence type="ECO:0000313" key="2">
    <source>
        <dbReference type="Proteomes" id="UP000436088"/>
    </source>
</evidence>